<feature type="region of interest" description="Disordered" evidence="5">
    <location>
        <begin position="502"/>
        <end position="545"/>
    </location>
</feature>
<keyword evidence="2 4" id="KW-0125">Carotenoid biosynthesis</keyword>
<feature type="compositionally biased region" description="Low complexity" evidence="5">
    <location>
        <begin position="522"/>
        <end position="545"/>
    </location>
</feature>
<evidence type="ECO:0000256" key="5">
    <source>
        <dbReference type="SAM" id="MobiDB-lite"/>
    </source>
</evidence>
<dbReference type="AlphaFoldDB" id="A0A852YA71"/>
<accession>A0A852YA71</accession>
<evidence type="ECO:0000313" key="8">
    <source>
        <dbReference type="Proteomes" id="UP000553888"/>
    </source>
</evidence>
<dbReference type="Pfam" id="PF01593">
    <property type="entry name" value="Amino_oxidase"/>
    <property type="match status" value="1"/>
</dbReference>
<name>A0A852YA71_9MICO</name>
<dbReference type="PANTHER" id="PTHR43734">
    <property type="entry name" value="PHYTOENE DESATURASE"/>
    <property type="match status" value="1"/>
</dbReference>
<reference evidence="7 8" key="1">
    <citation type="submission" date="2020-07" db="EMBL/GenBank/DDBJ databases">
        <title>Sequencing the genomes of 1000 actinobacteria strains.</title>
        <authorList>
            <person name="Klenk H.-P."/>
        </authorList>
    </citation>
    <scope>NUCLEOTIDE SEQUENCE [LARGE SCALE GENOMIC DNA]</scope>
    <source>
        <strain evidence="7 8">DSM 23141</strain>
    </source>
</reference>
<dbReference type="PANTHER" id="PTHR43734:SF1">
    <property type="entry name" value="PHYTOENE DESATURASE"/>
    <property type="match status" value="1"/>
</dbReference>
<dbReference type="EMBL" id="JACBZY010000001">
    <property type="protein sequence ID" value="NYG98174.1"/>
    <property type="molecule type" value="Genomic_DNA"/>
</dbReference>
<dbReference type="Gene3D" id="3.50.50.60">
    <property type="entry name" value="FAD/NAD(P)-binding domain"/>
    <property type="match status" value="2"/>
</dbReference>
<evidence type="ECO:0000259" key="6">
    <source>
        <dbReference type="Pfam" id="PF01593"/>
    </source>
</evidence>
<comment type="similarity">
    <text evidence="4">Belongs to the carotenoid/retinoid oxidoreductase family.</text>
</comment>
<protein>
    <submittedName>
        <fullName evidence="7">Phytoene desaturase</fullName>
    </submittedName>
</protein>
<dbReference type="Proteomes" id="UP000553888">
    <property type="component" value="Unassembled WGS sequence"/>
</dbReference>
<dbReference type="NCBIfam" id="TIGR02734">
    <property type="entry name" value="crtI_fam"/>
    <property type="match status" value="1"/>
</dbReference>
<evidence type="ECO:0000256" key="1">
    <source>
        <dbReference type="ARBA" id="ARBA00004829"/>
    </source>
</evidence>
<evidence type="ECO:0000256" key="2">
    <source>
        <dbReference type="ARBA" id="ARBA00022746"/>
    </source>
</evidence>
<evidence type="ECO:0000256" key="3">
    <source>
        <dbReference type="ARBA" id="ARBA00023002"/>
    </source>
</evidence>
<evidence type="ECO:0000313" key="7">
    <source>
        <dbReference type="EMBL" id="NYG98174.1"/>
    </source>
</evidence>
<evidence type="ECO:0000256" key="4">
    <source>
        <dbReference type="RuleBase" id="RU362075"/>
    </source>
</evidence>
<keyword evidence="3 4" id="KW-0560">Oxidoreductase</keyword>
<comment type="pathway">
    <text evidence="1 4">Carotenoid biosynthesis.</text>
</comment>
<comment type="caution">
    <text evidence="7">The sequence shown here is derived from an EMBL/GenBank/DDBJ whole genome shotgun (WGS) entry which is preliminary data.</text>
</comment>
<dbReference type="InterPro" id="IPR014105">
    <property type="entry name" value="Carotenoid/retinoid_OxRdtase"/>
</dbReference>
<dbReference type="GO" id="GO:0016491">
    <property type="term" value="F:oxidoreductase activity"/>
    <property type="evidence" value="ECO:0007669"/>
    <property type="project" value="UniProtKB-KW"/>
</dbReference>
<sequence length="545" mass="58481">MSRIVVIGGGIAGLAGAALLARDGHEVELVEARSEVGGRVGSWEADGFRFDTGPSWYLMPEVFDHFFRLLGTTTDEQLRLVQLDPGYRVYAEGNPIPLDIAADVEETLARAERIEPGSAKRLRRYLARAGETYDMALRRFLYTTFRSLPRVFGPEVVRRTPRLIRLLLEPLGSLARRTVKDLRLRQVLGYPAVFLGSAPDLAPSMYSLMSHLDLVDGVRYPMGGFRGIIDRIEALALAEGVTVRTGSPVARILTSGGSAVGVELADGSTLSADVVVSAADLHHTETKLLAESERSYPESWWQHKVAGPSALLVLLGVRGEIPQLEHHTLLFAQAWEENFAAIFGDQPKVPEVPSLYVCKPSGIDPSVAPDGHENLFVLVPLPADPLLGSGGVGGDGDARIEALADRVIRQIAEWADIPDLESRIVVRRTIGPADFVADLNSWRGTALGPAHTLKQSAFFRAGNASKKVKNLLYAGGSTIPGIGLPMCLISAELLVKRLRHDTSTTPLPEPLESTGPRREADAAAVRPAGEAAGASSSAPSAEAGA</sequence>
<dbReference type="RefSeq" id="WP_246286681.1">
    <property type="nucleotide sequence ID" value="NZ_JACBZY010000001.1"/>
</dbReference>
<organism evidence="7 8">
    <name type="scientific">Schumannella luteola</name>
    <dbReference type="NCBI Taxonomy" id="472059"/>
    <lineage>
        <taxon>Bacteria</taxon>
        <taxon>Bacillati</taxon>
        <taxon>Actinomycetota</taxon>
        <taxon>Actinomycetes</taxon>
        <taxon>Micrococcales</taxon>
        <taxon>Microbacteriaceae</taxon>
        <taxon>Schumannella</taxon>
    </lineage>
</organism>
<dbReference type="InterPro" id="IPR002937">
    <property type="entry name" value="Amino_oxidase"/>
</dbReference>
<keyword evidence="8" id="KW-1185">Reference proteome</keyword>
<dbReference type="SUPFAM" id="SSF51905">
    <property type="entry name" value="FAD/NAD(P)-binding domain"/>
    <property type="match status" value="1"/>
</dbReference>
<proteinExistence type="inferred from homology"/>
<dbReference type="InterPro" id="IPR036188">
    <property type="entry name" value="FAD/NAD-bd_sf"/>
</dbReference>
<gene>
    <name evidence="7" type="ORF">BJ979_000800</name>
</gene>
<dbReference type="GO" id="GO:0016117">
    <property type="term" value="P:carotenoid biosynthetic process"/>
    <property type="evidence" value="ECO:0007669"/>
    <property type="project" value="UniProtKB-KW"/>
</dbReference>
<feature type="domain" description="Amine oxidase" evidence="6">
    <location>
        <begin position="11"/>
        <end position="492"/>
    </location>
</feature>